<reference evidence="2" key="2">
    <citation type="journal article" date="2015" name="Fish Shellfish Immunol.">
        <title>Early steps in the European eel (Anguilla anguilla)-Vibrio vulnificus interaction in the gills: Role of the RtxA13 toxin.</title>
        <authorList>
            <person name="Callol A."/>
            <person name="Pajuelo D."/>
            <person name="Ebbesson L."/>
            <person name="Teles M."/>
            <person name="MacKenzie S."/>
            <person name="Amaro C."/>
        </authorList>
    </citation>
    <scope>NUCLEOTIDE SEQUENCE</scope>
</reference>
<dbReference type="EMBL" id="GBXM01090984">
    <property type="protein sequence ID" value="JAH17593.1"/>
    <property type="molecule type" value="Transcribed_RNA"/>
</dbReference>
<feature type="transmembrane region" description="Helical" evidence="1">
    <location>
        <begin position="6"/>
        <end position="28"/>
    </location>
</feature>
<protein>
    <submittedName>
        <fullName evidence="2">Uncharacterized protein</fullName>
    </submittedName>
</protein>
<keyword evidence="1" id="KW-0472">Membrane</keyword>
<keyword evidence="1" id="KW-1133">Transmembrane helix</keyword>
<keyword evidence="1" id="KW-0812">Transmembrane</keyword>
<evidence type="ECO:0000256" key="1">
    <source>
        <dbReference type="SAM" id="Phobius"/>
    </source>
</evidence>
<organism evidence="2">
    <name type="scientific">Anguilla anguilla</name>
    <name type="common">European freshwater eel</name>
    <name type="synonym">Muraena anguilla</name>
    <dbReference type="NCBI Taxonomy" id="7936"/>
    <lineage>
        <taxon>Eukaryota</taxon>
        <taxon>Metazoa</taxon>
        <taxon>Chordata</taxon>
        <taxon>Craniata</taxon>
        <taxon>Vertebrata</taxon>
        <taxon>Euteleostomi</taxon>
        <taxon>Actinopterygii</taxon>
        <taxon>Neopterygii</taxon>
        <taxon>Teleostei</taxon>
        <taxon>Anguilliformes</taxon>
        <taxon>Anguillidae</taxon>
        <taxon>Anguilla</taxon>
    </lineage>
</organism>
<accession>A0A0E9QND7</accession>
<name>A0A0E9QND7_ANGAN</name>
<reference evidence="2" key="1">
    <citation type="submission" date="2014-11" db="EMBL/GenBank/DDBJ databases">
        <authorList>
            <person name="Amaro Gonzalez C."/>
        </authorList>
    </citation>
    <scope>NUCLEOTIDE SEQUENCE</scope>
</reference>
<proteinExistence type="predicted"/>
<dbReference type="AlphaFoldDB" id="A0A0E9QND7"/>
<evidence type="ECO:0000313" key="2">
    <source>
        <dbReference type="EMBL" id="JAH17593.1"/>
    </source>
</evidence>
<sequence length="33" mass="4119">MWLIIIGYIKIFTVVFLIFFFFVFFCSLSRFEM</sequence>